<evidence type="ECO:0000313" key="2">
    <source>
        <dbReference type="EMBL" id="AJE83020.1"/>
    </source>
</evidence>
<sequence length="389" mass="42803">MVDDWKRQLDALHAGLRERDHPAELVAETEAMEASERYPGVALRGPVFGVAVQDPARGPEWRVLKSVTDGTPQQARDALQSYLWFRAKDDTEDRTERRALLAAVSVLEREPVDEVEVLGARYRVIRGDEFARGGMSGLEPPRATDPEPLKRVWEHQPYVSPDPEGFVLEPGHGETSLSAGALRLGLREFAYTDFGFPSQVRRESEASVRSHPGIVLLPVAFGVIEKDGPGWTPHGVLMPTPHDARLLLYDGLREFWAKIYRLDARVTARYAAAAEEFRAAERANEARVGGEVYRICRVERLVRVGGDGPEPPRASDVETSEPMALHPKMDEDGAFTSAPDPALHLLAPLTASGSPYLPARSPAPAALGTRHSALGTRHSALGKRQSRSR</sequence>
<proteinExistence type="predicted"/>
<evidence type="ECO:0000256" key="1">
    <source>
        <dbReference type="SAM" id="MobiDB-lite"/>
    </source>
</evidence>
<evidence type="ECO:0000313" key="3">
    <source>
        <dbReference type="Proteomes" id="UP000031523"/>
    </source>
</evidence>
<accession>A0A0B5EUV3</accession>
<dbReference type="AlphaFoldDB" id="A0A0B5EUV3"/>
<organism evidence="2 3">
    <name type="scientific">Streptomyces albus (strain ATCC 21838 / DSM 41398 / FERM P-419 / JCM 4703 / NBRC 107858)</name>
    <dbReference type="NCBI Taxonomy" id="1081613"/>
    <lineage>
        <taxon>Bacteria</taxon>
        <taxon>Bacillati</taxon>
        <taxon>Actinomycetota</taxon>
        <taxon>Actinomycetes</taxon>
        <taxon>Kitasatosporales</taxon>
        <taxon>Streptomycetaceae</taxon>
        <taxon>Streptomyces</taxon>
    </lineage>
</organism>
<reference evidence="2 3" key="1">
    <citation type="submission" date="2015-01" db="EMBL/GenBank/DDBJ databases">
        <title>Enhanced salinomycin production by adjusting the supply of polyketide extender units in Streptomyce albus DSM 41398.</title>
        <authorList>
            <person name="Lu C."/>
        </authorList>
    </citation>
    <scope>NUCLEOTIDE SEQUENCE [LARGE SCALE GENOMIC DNA]</scope>
    <source>
        <strain evidence="3">ATCC 21838 / DSM 41398 / FERM P-419 / JCM 4703 / NBRC 107858</strain>
    </source>
</reference>
<gene>
    <name evidence="2" type="ORF">SLNWT_2644</name>
</gene>
<name>A0A0B5EUV3_STRA4</name>
<feature type="compositionally biased region" description="Basic residues" evidence="1">
    <location>
        <begin position="380"/>
        <end position="389"/>
    </location>
</feature>
<dbReference type="InterPro" id="IPR045998">
    <property type="entry name" value="DUF5954"/>
</dbReference>
<protein>
    <submittedName>
        <fullName evidence="2">LigA protein</fullName>
    </submittedName>
</protein>
<dbReference type="Pfam" id="PF19379">
    <property type="entry name" value="DUF5954"/>
    <property type="match status" value="1"/>
</dbReference>
<feature type="region of interest" description="Disordered" evidence="1">
    <location>
        <begin position="354"/>
        <end position="389"/>
    </location>
</feature>
<keyword evidence="3" id="KW-1185">Reference proteome</keyword>
<dbReference type="EMBL" id="CP010519">
    <property type="protein sequence ID" value="AJE83020.1"/>
    <property type="molecule type" value="Genomic_DNA"/>
</dbReference>
<dbReference type="KEGG" id="sals:SLNWT_2644"/>
<dbReference type="Proteomes" id="UP000031523">
    <property type="component" value="Chromosome"/>
</dbReference>